<feature type="region of interest" description="Disordered" evidence="4">
    <location>
        <begin position="684"/>
        <end position="764"/>
    </location>
</feature>
<feature type="compositionally biased region" description="Low complexity" evidence="4">
    <location>
        <begin position="347"/>
        <end position="360"/>
    </location>
</feature>
<organism evidence="6 7">
    <name type="scientific">Pleurotus ostreatus</name>
    <name type="common">Oyster mushroom</name>
    <name type="synonym">White-rot fungus</name>
    <dbReference type="NCBI Taxonomy" id="5322"/>
    <lineage>
        <taxon>Eukaryota</taxon>
        <taxon>Fungi</taxon>
        <taxon>Dikarya</taxon>
        <taxon>Basidiomycota</taxon>
        <taxon>Agaricomycotina</taxon>
        <taxon>Agaricomycetes</taxon>
        <taxon>Agaricomycetidae</taxon>
        <taxon>Agaricales</taxon>
        <taxon>Pleurotineae</taxon>
        <taxon>Pleurotaceae</taxon>
        <taxon>Pleurotus</taxon>
    </lineage>
</organism>
<evidence type="ECO:0000256" key="4">
    <source>
        <dbReference type="SAM" id="MobiDB-lite"/>
    </source>
</evidence>
<reference evidence="6" key="1">
    <citation type="submission" date="2019-07" db="EMBL/GenBank/DDBJ databases">
        <authorList>
            <person name="Palmer J.M."/>
        </authorList>
    </citation>
    <scope>NUCLEOTIDE SEQUENCE</scope>
    <source>
        <strain evidence="6">PC9</strain>
    </source>
</reference>
<dbReference type="InterPro" id="IPR005399">
    <property type="entry name" value="K_chnl_volt-dep_bsu_KCNAB-rel"/>
</dbReference>
<feature type="compositionally biased region" description="Low complexity" evidence="4">
    <location>
        <begin position="367"/>
        <end position="376"/>
    </location>
</feature>
<dbReference type="Proteomes" id="UP000623687">
    <property type="component" value="Unassembled WGS sequence"/>
</dbReference>
<comment type="similarity">
    <text evidence="1">Belongs to the shaker potassium channel beta subunit family.</text>
</comment>
<evidence type="ECO:0000256" key="3">
    <source>
        <dbReference type="ARBA" id="ARBA00023002"/>
    </source>
</evidence>
<feature type="compositionally biased region" description="Low complexity" evidence="4">
    <location>
        <begin position="503"/>
        <end position="513"/>
    </location>
</feature>
<feature type="region of interest" description="Disordered" evidence="4">
    <location>
        <begin position="347"/>
        <end position="406"/>
    </location>
</feature>
<evidence type="ECO:0000256" key="1">
    <source>
        <dbReference type="ARBA" id="ARBA00006515"/>
    </source>
</evidence>
<evidence type="ECO:0000256" key="2">
    <source>
        <dbReference type="ARBA" id="ARBA00022857"/>
    </source>
</evidence>
<dbReference type="RefSeq" id="XP_036633936.1">
    <property type="nucleotide sequence ID" value="XM_036772463.1"/>
</dbReference>
<evidence type="ECO:0000259" key="5">
    <source>
        <dbReference type="Pfam" id="PF00248"/>
    </source>
</evidence>
<feature type="compositionally biased region" description="Polar residues" evidence="4">
    <location>
        <begin position="472"/>
        <end position="486"/>
    </location>
</feature>
<dbReference type="PANTHER" id="PTHR43150">
    <property type="entry name" value="HYPERKINETIC, ISOFORM M"/>
    <property type="match status" value="1"/>
</dbReference>
<comment type="caution">
    <text evidence="6">The sequence shown here is derived from an EMBL/GenBank/DDBJ whole genome shotgun (WGS) entry which is preliminary data.</text>
</comment>
<dbReference type="InterPro" id="IPR036812">
    <property type="entry name" value="NAD(P)_OxRdtase_dom_sf"/>
</dbReference>
<dbReference type="Gene3D" id="3.20.20.100">
    <property type="entry name" value="NADP-dependent oxidoreductase domain"/>
    <property type="match status" value="1"/>
</dbReference>
<dbReference type="SUPFAM" id="SSF51430">
    <property type="entry name" value="NAD(P)-linked oxidoreductase"/>
    <property type="match status" value="1"/>
</dbReference>
<feature type="compositionally biased region" description="Polar residues" evidence="4">
    <location>
        <begin position="577"/>
        <end position="593"/>
    </location>
</feature>
<accession>A0A8H7A0R5</accession>
<sequence>MPPAEVKIEYDTKGMPFRRLGSSGLRVPVFSLGGWLTLGGTVVGDPVKACGARLHSWRDIIKTAFDNGINMFDTAEEYSKGKSEEEMGRVIKELGFRRSDLVITTKIFWGVRPGPNAGGLSRKHIIEGTLESLQRLQLDYVDVIFAHRPDPNVPMEEVVRAFNYVIEKGWAFYWGTSEWSARDIEEAHHIASKLHLIAPVAEQCQHHMFHRERPEKEYSPLYKHYNMGTTVYSGLAMGLLTGKYNDGIPEGSRLATIPQFSNTAKNLQSEEGLAKIGKVQLQCSVAALALAWLVRNPNTSTVILGASSPQQVVDNLKALEVIPKLTPEIMEKIEKILDNKPEPFSSILTMSSTSYSRPSSAAPPSPTNTRPRSPYTPLHPRPRGASRSNTPIIARDRGPYGPVPDDGSQAIYEMLSNRHRREDVSSDAAIARVVAEDEIMDWSSRNSPRPPSQASVRASNGIGLGYPGRANTPGQISRQRSDSAPQKYQIWRPPSAADVRTVPRAPSRSSMSAAPPPSSSVPRHPDQPHYGSPLRYPSEEARPPPNGSYHGERPTSPVVIPHRTSSRLSGSRPINMPGSTATTYPPSRPNSTAPRYERRPITPAVNGHHTHDANGGSSRAGTPAMDMVGRPVSRASAAAANAANLRYAPDEVVARRLARAWNVESLQPDIISEAVVQSEIQYRSVSSPYPPSGLSMSRPRNIPEDIPLVDDREMPHGHPPHRTALLPIPPSPQPSGGGSRDRSRTRTSTPSVNGSSASASINHRPRYPLIEDDIDLSRPDVVLHHFRELFIGPRSCPRCGADITSEHQSGRAIAVFETLVSFDDGYREHARIMGSGGRAARQEFNDLVASRTVSSTAEWEKMIVGAMKTLEVFLRNPDEEDENYKPHPSMKHLFLMSGLPEVMESLLGNRNVSDWVAHSDVYCAMLSTLKCMSNSGLSDLLKDPLPVINQSDGIGSWMRGHGKITWESSSGKDSIARSPPVYEAVKGLERHRRPLLELASRIKFPATVKKIQALCDGILYLLLQQMMV</sequence>
<dbReference type="PANTHER" id="PTHR43150:SF2">
    <property type="entry name" value="HYPERKINETIC, ISOFORM M"/>
    <property type="match status" value="1"/>
</dbReference>
<dbReference type="Pfam" id="PF00248">
    <property type="entry name" value="Aldo_ket_red"/>
    <property type="match status" value="1"/>
</dbReference>
<gene>
    <name evidence="6" type="ORF">PC9H_002863</name>
</gene>
<dbReference type="InterPro" id="IPR023210">
    <property type="entry name" value="NADP_OxRdtase_dom"/>
</dbReference>
<feature type="compositionally biased region" description="Polar residues" evidence="4">
    <location>
        <begin position="443"/>
        <end position="458"/>
    </location>
</feature>
<dbReference type="GeneID" id="59372681"/>
<dbReference type="VEuPathDB" id="FungiDB:PC9H_002863"/>
<dbReference type="GO" id="GO:0016491">
    <property type="term" value="F:oxidoreductase activity"/>
    <property type="evidence" value="ECO:0007669"/>
    <property type="project" value="UniProtKB-KW"/>
</dbReference>
<protein>
    <recommendedName>
        <fullName evidence="5">NADP-dependent oxidoreductase domain-containing protein</fullName>
    </recommendedName>
</protein>
<keyword evidence="2" id="KW-0521">NADP</keyword>
<proteinExistence type="inferred from homology"/>
<keyword evidence="3" id="KW-0560">Oxidoreductase</keyword>
<evidence type="ECO:0000313" key="7">
    <source>
        <dbReference type="Proteomes" id="UP000623687"/>
    </source>
</evidence>
<dbReference type="OrthoDB" id="47801at2759"/>
<dbReference type="AlphaFoldDB" id="A0A8H7A0R5"/>
<feature type="compositionally biased region" description="Polar residues" evidence="4">
    <location>
        <begin position="752"/>
        <end position="761"/>
    </location>
</feature>
<feature type="domain" description="NADP-dependent oxidoreductase" evidence="5">
    <location>
        <begin position="59"/>
        <end position="337"/>
    </location>
</feature>
<keyword evidence="7" id="KW-1185">Reference proteome</keyword>
<evidence type="ECO:0000313" key="6">
    <source>
        <dbReference type="EMBL" id="KAF7436037.1"/>
    </source>
</evidence>
<dbReference type="EMBL" id="JACETU010000002">
    <property type="protein sequence ID" value="KAF7436037.1"/>
    <property type="molecule type" value="Genomic_DNA"/>
</dbReference>
<name>A0A8H7A0R5_PLEOS</name>
<dbReference type="PRINTS" id="PR01577">
    <property type="entry name" value="KCNABCHANNEL"/>
</dbReference>
<feature type="region of interest" description="Disordered" evidence="4">
    <location>
        <begin position="442"/>
        <end position="621"/>
    </location>
</feature>